<evidence type="ECO:0000256" key="1">
    <source>
        <dbReference type="SAM" id="SignalP"/>
    </source>
</evidence>
<dbReference type="InterPro" id="IPR010927">
    <property type="entry name" value="T4SS_TraH"/>
</dbReference>
<dbReference type="EMBL" id="FTMP01000012">
    <property type="protein sequence ID" value="SIR01014.1"/>
    <property type="molecule type" value="Genomic_DNA"/>
</dbReference>
<feature type="chain" id="PRO_5012320117" evidence="1">
    <location>
        <begin position="24"/>
        <end position="469"/>
    </location>
</feature>
<dbReference type="Proteomes" id="UP000185841">
    <property type="component" value="Unassembled WGS sequence"/>
</dbReference>
<gene>
    <name evidence="2" type="ORF">SAMN05878282_112123</name>
</gene>
<evidence type="ECO:0000313" key="3">
    <source>
        <dbReference type="Proteomes" id="UP000185841"/>
    </source>
</evidence>
<evidence type="ECO:0000313" key="2">
    <source>
        <dbReference type="EMBL" id="SIR01014.1"/>
    </source>
</evidence>
<feature type="signal peptide" evidence="1">
    <location>
        <begin position="1"/>
        <end position="23"/>
    </location>
</feature>
<dbReference type="AlphaFoldDB" id="A0A1N6XF90"/>
<reference evidence="2 3" key="1">
    <citation type="submission" date="2017-01" db="EMBL/GenBank/DDBJ databases">
        <authorList>
            <person name="Mah S.A."/>
            <person name="Swanson W.J."/>
            <person name="Moy G.W."/>
            <person name="Vacquier V.D."/>
        </authorList>
    </citation>
    <scope>NUCLEOTIDE SEQUENCE [LARGE SCALE GENOMIC DNA]</scope>
    <source>
        <strain evidence="2 3">RU36E</strain>
    </source>
</reference>
<dbReference type="Pfam" id="PF06122">
    <property type="entry name" value="TraH"/>
    <property type="match status" value="1"/>
</dbReference>
<dbReference type="RefSeq" id="WP_076429412.1">
    <property type="nucleotide sequence ID" value="NZ_FTMP01000012.1"/>
</dbReference>
<accession>A0A1N6XF90</accession>
<name>A0A1N6XF90_AQUAC</name>
<keyword evidence="1" id="KW-0732">Signal</keyword>
<proteinExistence type="predicted"/>
<protein>
    <submittedName>
        <fullName evidence="2">Conjugative transfer pilus assembly protein TraH</fullName>
    </submittedName>
</protein>
<sequence length="469" mass="50315">MKPVIPAVLAVAIALASPTSAYANLQQQVNEMYGAMINVTAPGAYETATRGAVSGGGLTLRNRISTANLIAITPPSAKGGCGGINLYSGSFSFINGEEFVALMRNVASNAVGVVSGFAFEMAIEAMDSATNGVLRNLTNKIQSLNQMFSNSCQLAQGIVQGTADAFKEKRDLKSAMTGIMDNVAPDFFSSKSTKEESPGKRIVSAGKAKSCSDTGNVTWCAMKKTGLASQIMFGSDENAEFILSMVGSFNVSLKNDDRGGQTFAAEPIAQLEGATLELFVEGTNGTPLQLYKCDTGDTDQCLEPSIRTVTDFKGLEKKIVEDLRLNGVLERFYDDQIALSDRARLAWLGDTQVGINLFKITRKAGPEAGYNYLSMFSKHLAAEASYKMIVRLLDITERGLDSIEMADAVKVKQAIVSKRAELLAEKTDYINKYGAYKDVNRAYLEIMENAPNLDQGKMLQGTVNESAGG</sequence>
<organism evidence="2 3">
    <name type="scientific">Aquipseudomonas alcaligenes</name>
    <name type="common">Pseudomonas alcaligenes</name>
    <dbReference type="NCBI Taxonomy" id="43263"/>
    <lineage>
        <taxon>Bacteria</taxon>
        <taxon>Pseudomonadati</taxon>
        <taxon>Pseudomonadota</taxon>
        <taxon>Gammaproteobacteria</taxon>
        <taxon>Pseudomonadales</taxon>
        <taxon>Pseudomonadaceae</taxon>
        <taxon>Aquipseudomonas</taxon>
    </lineage>
</organism>